<dbReference type="Gene3D" id="3.20.20.140">
    <property type="entry name" value="Metal-dependent hydrolases"/>
    <property type="match status" value="1"/>
</dbReference>
<comment type="caution">
    <text evidence="1">The sequence shown here is derived from an EMBL/GenBank/DDBJ whole genome shotgun (WGS) entry which is preliminary data.</text>
</comment>
<proteinExistence type="predicted"/>
<name>A0A9X1NKC4_9ACTN</name>
<accession>A0A9X1NKC4</accession>
<dbReference type="AlphaFoldDB" id="A0A9X1NKC4"/>
<reference evidence="1" key="1">
    <citation type="submission" date="2021-11" db="EMBL/GenBank/DDBJ databases">
        <title>Streptomyces corallinus and Kineosporia corallina sp. nov., two new coral-derived marine actinobacteria.</title>
        <authorList>
            <person name="Buangrab K."/>
            <person name="Sutthacheep M."/>
            <person name="Yeemin T."/>
            <person name="Harunari E."/>
            <person name="Igarashi Y."/>
            <person name="Sripreechasak P."/>
            <person name="Kanchanasin P."/>
            <person name="Tanasupawat S."/>
            <person name="Phongsopitanun W."/>
        </authorList>
    </citation>
    <scope>NUCLEOTIDE SEQUENCE</scope>
    <source>
        <strain evidence="1">JCM 31032</strain>
    </source>
</reference>
<dbReference type="Proteomes" id="UP001138997">
    <property type="component" value="Unassembled WGS sequence"/>
</dbReference>
<evidence type="ECO:0000313" key="1">
    <source>
        <dbReference type="EMBL" id="MCD5315680.1"/>
    </source>
</evidence>
<sequence>MHDAGAVLRFGSDAPVAPLDLWLAIAAAVGRNRDGREAWHPEQRVPLSVALDVSARGELPPVNPPT</sequence>
<organism evidence="1 2">
    <name type="scientific">Kineosporia babensis</name>
    <dbReference type="NCBI Taxonomy" id="499548"/>
    <lineage>
        <taxon>Bacteria</taxon>
        <taxon>Bacillati</taxon>
        <taxon>Actinomycetota</taxon>
        <taxon>Actinomycetes</taxon>
        <taxon>Kineosporiales</taxon>
        <taxon>Kineosporiaceae</taxon>
        <taxon>Kineosporia</taxon>
    </lineage>
</organism>
<dbReference type="RefSeq" id="WP_231448496.1">
    <property type="nucleotide sequence ID" value="NZ_JAJOMB010000023.1"/>
</dbReference>
<keyword evidence="2" id="KW-1185">Reference proteome</keyword>
<evidence type="ECO:0000313" key="2">
    <source>
        <dbReference type="Proteomes" id="UP001138997"/>
    </source>
</evidence>
<dbReference type="EMBL" id="JAJOMB010000023">
    <property type="protein sequence ID" value="MCD5315680.1"/>
    <property type="molecule type" value="Genomic_DNA"/>
</dbReference>
<gene>
    <name evidence="1" type="ORF">LR394_32765</name>
</gene>
<protein>
    <submittedName>
        <fullName evidence="1">Uncharacterized protein</fullName>
    </submittedName>
</protein>